<dbReference type="GO" id="GO:0043190">
    <property type="term" value="C:ATP-binding cassette (ABC) transporter complex"/>
    <property type="evidence" value="ECO:0007669"/>
    <property type="project" value="InterPro"/>
</dbReference>
<dbReference type="NCBIfam" id="TIGR04408">
    <property type="entry name" value="LptG_lptG"/>
    <property type="match status" value="1"/>
</dbReference>
<gene>
    <name evidence="7" type="ORF">SUTH_02709</name>
</gene>
<dbReference type="AlphaFoldDB" id="W0SL30"/>
<dbReference type="Proteomes" id="UP000031637">
    <property type="component" value="Chromosome"/>
</dbReference>
<feature type="transmembrane region" description="Helical" evidence="6">
    <location>
        <begin position="276"/>
        <end position="295"/>
    </location>
</feature>
<dbReference type="KEGG" id="shd:SUTH_02709"/>
<dbReference type="GO" id="GO:0015920">
    <property type="term" value="P:lipopolysaccharide transport"/>
    <property type="evidence" value="ECO:0007669"/>
    <property type="project" value="TreeGrafter"/>
</dbReference>
<proteinExistence type="predicted"/>
<dbReference type="HOGENOM" id="CLU_028799_1_1_4"/>
<evidence type="ECO:0000313" key="7">
    <source>
        <dbReference type="EMBL" id="BAO30488.1"/>
    </source>
</evidence>
<feature type="transmembrane region" description="Helical" evidence="6">
    <location>
        <begin position="307"/>
        <end position="330"/>
    </location>
</feature>
<reference evidence="7 8" key="1">
    <citation type="journal article" date="2014" name="Syst. Appl. Microbiol.">
        <title>Complete genomes of freshwater sulfur oxidizers Sulfuricella denitrificans skB26 and Sulfuritalea hydrogenivorans sk43H: genetic insights into the sulfur oxidation pathway of betaproteobacteria.</title>
        <authorList>
            <person name="Watanabe T."/>
            <person name="Kojima H."/>
            <person name="Fukui M."/>
        </authorList>
    </citation>
    <scope>NUCLEOTIDE SEQUENCE [LARGE SCALE GENOMIC DNA]</scope>
    <source>
        <strain evidence="7">DSM22779</strain>
    </source>
</reference>
<dbReference type="PANTHER" id="PTHR33529:SF2">
    <property type="entry name" value="LIPOPOLYSACCHARIDE EXPORT SYSTEM PERMEASE PROTEIN LPTG"/>
    <property type="match status" value="1"/>
</dbReference>
<sequence length="360" mass="40254">MAALKIYERHLAREIYASTTLVLAAFLMLFAFFDLIHQLESIGKGGYQLQHALGYVTLTLPGRLYELFPIGVLIGTLYALTVLARHSEITVLRAAGLSTRDLLITLAKIGLMFAALTLLVGEFVAPPAERAAQQLRLKAMGSLVAQEFRSGLWVRDERAFVNVREVLPDASLQNVRVFEFDDRFQLLSISQAERGRYLSSGNWSLEGVVRTVFSGDSASVERYGELKWKSALNPDLLAVLLVVPERMSLVNLYLYIRHLSGNQQKTDRYVIAMWKKLIYPLAALVMMALALPFAYMQDRMGAVSIRVFAGIMLGIGFHMLNGLFSSLGVINSWPPFFSAITPSVLFLVTAAGMLWWVERR</sequence>
<evidence type="ECO:0000256" key="2">
    <source>
        <dbReference type="ARBA" id="ARBA00022475"/>
    </source>
</evidence>
<evidence type="ECO:0000313" key="8">
    <source>
        <dbReference type="Proteomes" id="UP000031637"/>
    </source>
</evidence>
<evidence type="ECO:0000256" key="3">
    <source>
        <dbReference type="ARBA" id="ARBA00022692"/>
    </source>
</evidence>
<feature type="transmembrane region" description="Helical" evidence="6">
    <location>
        <begin position="336"/>
        <end position="357"/>
    </location>
</feature>
<keyword evidence="2" id="KW-1003">Cell membrane</keyword>
<keyword evidence="5 6" id="KW-0472">Membrane</keyword>
<organism evidence="7 8">
    <name type="scientific">Sulfuritalea hydrogenivorans sk43H</name>
    <dbReference type="NCBI Taxonomy" id="1223802"/>
    <lineage>
        <taxon>Bacteria</taxon>
        <taxon>Pseudomonadati</taxon>
        <taxon>Pseudomonadota</taxon>
        <taxon>Betaproteobacteria</taxon>
        <taxon>Nitrosomonadales</taxon>
        <taxon>Sterolibacteriaceae</taxon>
        <taxon>Sulfuritalea</taxon>
    </lineage>
</organism>
<dbReference type="EMBL" id="AP012547">
    <property type="protein sequence ID" value="BAO30488.1"/>
    <property type="molecule type" value="Genomic_DNA"/>
</dbReference>
<protein>
    <submittedName>
        <fullName evidence="7">Putative permease</fullName>
    </submittedName>
</protein>
<accession>W0SL30</accession>
<name>W0SL30_9PROT</name>
<dbReference type="PANTHER" id="PTHR33529">
    <property type="entry name" value="SLR0882 PROTEIN-RELATED"/>
    <property type="match status" value="1"/>
</dbReference>
<evidence type="ECO:0000256" key="4">
    <source>
        <dbReference type="ARBA" id="ARBA00022989"/>
    </source>
</evidence>
<dbReference type="GO" id="GO:0055085">
    <property type="term" value="P:transmembrane transport"/>
    <property type="evidence" value="ECO:0007669"/>
    <property type="project" value="InterPro"/>
</dbReference>
<evidence type="ECO:0000256" key="6">
    <source>
        <dbReference type="SAM" id="Phobius"/>
    </source>
</evidence>
<keyword evidence="4 6" id="KW-1133">Transmembrane helix</keyword>
<dbReference type="STRING" id="1223802.SUTH_02709"/>
<dbReference type="InterPro" id="IPR005495">
    <property type="entry name" value="LptG/LptF_permease"/>
</dbReference>
<keyword evidence="3 6" id="KW-0812">Transmembrane</keyword>
<dbReference type="Pfam" id="PF03739">
    <property type="entry name" value="LptF_LptG"/>
    <property type="match status" value="1"/>
</dbReference>
<dbReference type="RefSeq" id="WP_331709753.1">
    <property type="nucleotide sequence ID" value="NZ_AP012547.1"/>
</dbReference>
<dbReference type="InterPro" id="IPR030923">
    <property type="entry name" value="LptG"/>
</dbReference>
<evidence type="ECO:0000256" key="5">
    <source>
        <dbReference type="ARBA" id="ARBA00023136"/>
    </source>
</evidence>
<evidence type="ECO:0000256" key="1">
    <source>
        <dbReference type="ARBA" id="ARBA00004651"/>
    </source>
</evidence>
<keyword evidence="8" id="KW-1185">Reference proteome</keyword>
<feature type="transmembrane region" description="Helical" evidence="6">
    <location>
        <begin position="103"/>
        <end position="125"/>
    </location>
</feature>
<feature type="transmembrane region" description="Helical" evidence="6">
    <location>
        <begin position="15"/>
        <end position="36"/>
    </location>
</feature>
<comment type="subcellular location">
    <subcellularLocation>
        <location evidence="1">Cell membrane</location>
        <topology evidence="1">Multi-pass membrane protein</topology>
    </subcellularLocation>
</comment>
<feature type="transmembrane region" description="Helical" evidence="6">
    <location>
        <begin position="64"/>
        <end position="83"/>
    </location>
</feature>